<reference evidence="1 2" key="1">
    <citation type="submission" date="2017-02" db="EMBL/GenBank/DDBJ databases">
        <authorList>
            <person name="Peterson S.W."/>
        </authorList>
    </citation>
    <scope>NUCLEOTIDE SEQUENCE [LARGE SCALE GENOMIC DNA]</scope>
    <source>
        <strain evidence="1 2">DSM 25262</strain>
    </source>
</reference>
<gene>
    <name evidence="1" type="ORF">SAMN05660236_4161</name>
</gene>
<dbReference type="GO" id="GO:0005737">
    <property type="term" value="C:cytoplasm"/>
    <property type="evidence" value="ECO:0007669"/>
    <property type="project" value="TreeGrafter"/>
</dbReference>
<protein>
    <submittedName>
        <fullName evidence="1">Nucleoside-diphosphate-sugar epimerase</fullName>
    </submittedName>
</protein>
<dbReference type="PANTHER" id="PTHR48079">
    <property type="entry name" value="PROTEIN YEEZ"/>
    <property type="match status" value="1"/>
</dbReference>
<proteinExistence type="predicted"/>
<dbReference type="AlphaFoldDB" id="A0A1T5M2K6"/>
<dbReference type="SUPFAM" id="SSF51735">
    <property type="entry name" value="NAD(P)-binding Rossmann-fold domains"/>
    <property type="match status" value="1"/>
</dbReference>
<dbReference type="PANTHER" id="PTHR48079:SF6">
    <property type="entry name" value="NAD(P)-BINDING DOMAIN-CONTAINING PROTEIN-RELATED"/>
    <property type="match status" value="1"/>
</dbReference>
<dbReference type="CDD" id="cd05266">
    <property type="entry name" value="SDR_a4"/>
    <property type="match status" value="1"/>
</dbReference>
<dbReference type="Proteomes" id="UP000190961">
    <property type="component" value="Unassembled WGS sequence"/>
</dbReference>
<dbReference type="Gene3D" id="3.40.50.720">
    <property type="entry name" value="NAD(P)-binding Rossmann-like Domain"/>
    <property type="match status" value="1"/>
</dbReference>
<dbReference type="STRING" id="688867.SAMN05660236_4161"/>
<dbReference type="EMBL" id="FUZU01000003">
    <property type="protein sequence ID" value="SKC82365.1"/>
    <property type="molecule type" value="Genomic_DNA"/>
</dbReference>
<keyword evidence="2" id="KW-1185">Reference proteome</keyword>
<dbReference type="InterPro" id="IPR036291">
    <property type="entry name" value="NAD(P)-bd_dom_sf"/>
</dbReference>
<organism evidence="1 2">
    <name type="scientific">Ohtaekwangia koreensis</name>
    <dbReference type="NCBI Taxonomy" id="688867"/>
    <lineage>
        <taxon>Bacteria</taxon>
        <taxon>Pseudomonadati</taxon>
        <taxon>Bacteroidota</taxon>
        <taxon>Cytophagia</taxon>
        <taxon>Cytophagales</taxon>
        <taxon>Fulvivirgaceae</taxon>
        <taxon>Ohtaekwangia</taxon>
    </lineage>
</organism>
<dbReference type="OrthoDB" id="751203at2"/>
<dbReference type="GO" id="GO:0004029">
    <property type="term" value="F:aldehyde dehydrogenase (NAD+) activity"/>
    <property type="evidence" value="ECO:0007669"/>
    <property type="project" value="TreeGrafter"/>
</dbReference>
<evidence type="ECO:0000313" key="1">
    <source>
        <dbReference type="EMBL" id="SKC82365.1"/>
    </source>
</evidence>
<evidence type="ECO:0000313" key="2">
    <source>
        <dbReference type="Proteomes" id="UP000190961"/>
    </source>
</evidence>
<name>A0A1T5M2K6_9BACT</name>
<dbReference type="InterPro" id="IPR051783">
    <property type="entry name" value="NAD(P)-dependent_oxidoreduct"/>
</dbReference>
<sequence>MRSISILGCGWLGKPLGAELVRSGYSVAGSTTQEVKFNELTELGIKPYLLKFNPRAEGKDLQLFFQSDILIISIPPRIKSSSPETYLALLEQVLEEAKRGSISNIVYISSTAVYPDRDGIVHEEDAAQDSYLAQAEAIINAQFVTTTIRFGGLVGPGRHPGRFLSGKKDLAGKNHAVNIIHLDDCIDIIKQIIEQQIWDEVFNACADLHPTRKEFYTRASEILDMEPPTFVESDSSKSKIVSSEKLKQLLNYTFIHHDPLAIASTAQSQNR</sequence>
<accession>A0A1T5M2K6</accession>
<dbReference type="RefSeq" id="WP_079688710.1">
    <property type="nucleotide sequence ID" value="NZ_FUZU01000003.1"/>
</dbReference>